<keyword evidence="2" id="KW-1185">Reference proteome</keyword>
<reference evidence="1 2" key="1">
    <citation type="submission" date="2023-02" db="EMBL/GenBank/DDBJ databases">
        <title>LHISI_Scaffold_Assembly.</title>
        <authorList>
            <person name="Stuart O.P."/>
            <person name="Cleave R."/>
            <person name="Magrath M.J.L."/>
            <person name="Mikheyev A.S."/>
        </authorList>
    </citation>
    <scope>NUCLEOTIDE SEQUENCE [LARGE SCALE GENOMIC DNA]</scope>
    <source>
        <strain evidence="1">Daus_M_001</strain>
        <tissue evidence="1">Leg muscle</tissue>
    </source>
</reference>
<proteinExistence type="predicted"/>
<comment type="caution">
    <text evidence="1">The sequence shown here is derived from an EMBL/GenBank/DDBJ whole genome shotgun (WGS) entry which is preliminary data.</text>
</comment>
<gene>
    <name evidence="1" type="ORF">PR048_028183</name>
</gene>
<organism evidence="1 2">
    <name type="scientific">Dryococelus australis</name>
    <dbReference type="NCBI Taxonomy" id="614101"/>
    <lineage>
        <taxon>Eukaryota</taxon>
        <taxon>Metazoa</taxon>
        <taxon>Ecdysozoa</taxon>
        <taxon>Arthropoda</taxon>
        <taxon>Hexapoda</taxon>
        <taxon>Insecta</taxon>
        <taxon>Pterygota</taxon>
        <taxon>Neoptera</taxon>
        <taxon>Polyneoptera</taxon>
        <taxon>Phasmatodea</taxon>
        <taxon>Verophasmatodea</taxon>
        <taxon>Anareolatae</taxon>
        <taxon>Phasmatidae</taxon>
        <taxon>Eurycanthinae</taxon>
        <taxon>Dryococelus</taxon>
    </lineage>
</organism>
<protein>
    <submittedName>
        <fullName evidence="1">Uncharacterized protein</fullName>
    </submittedName>
</protein>
<dbReference type="Proteomes" id="UP001159363">
    <property type="component" value="Chromosome 11"/>
</dbReference>
<dbReference type="EMBL" id="JARBHB010000012">
    <property type="protein sequence ID" value="KAJ8871843.1"/>
    <property type="molecule type" value="Genomic_DNA"/>
</dbReference>
<sequence>MISISASSHRLRVHVQSALVLSRHKAETMAKYTLNHLMIAMLRNTGNDKVLKLSFVCQMNVVLHNVLDQAAFYPRQGMNNYTQVLLYSSECDVDDFDKTEIPLPEDADDLCYG</sequence>
<accession>A0ABQ9GIJ5</accession>
<name>A0ABQ9GIJ5_9NEOP</name>
<evidence type="ECO:0000313" key="1">
    <source>
        <dbReference type="EMBL" id="KAJ8871843.1"/>
    </source>
</evidence>
<evidence type="ECO:0000313" key="2">
    <source>
        <dbReference type="Proteomes" id="UP001159363"/>
    </source>
</evidence>